<dbReference type="SUPFAM" id="SSF56601">
    <property type="entry name" value="beta-lactamase/transpeptidase-like"/>
    <property type="match status" value="1"/>
</dbReference>
<dbReference type="Gene3D" id="3.40.710.10">
    <property type="entry name" value="DD-peptidase/beta-lactamase superfamily"/>
    <property type="match status" value="1"/>
</dbReference>
<dbReference type="InterPro" id="IPR001466">
    <property type="entry name" value="Beta-lactam-related"/>
</dbReference>
<evidence type="ECO:0000313" key="2">
    <source>
        <dbReference type="EMBL" id="SEM98294.1"/>
    </source>
</evidence>
<evidence type="ECO:0000313" key="3">
    <source>
        <dbReference type="Proteomes" id="UP000199372"/>
    </source>
</evidence>
<dbReference type="InterPro" id="IPR006311">
    <property type="entry name" value="TAT_signal"/>
</dbReference>
<dbReference type="InterPro" id="IPR050789">
    <property type="entry name" value="Diverse_Enzym_Activities"/>
</dbReference>
<dbReference type="PANTHER" id="PTHR43283">
    <property type="entry name" value="BETA-LACTAMASE-RELATED"/>
    <property type="match status" value="1"/>
</dbReference>
<keyword evidence="3" id="KW-1185">Reference proteome</keyword>
<dbReference type="Proteomes" id="UP000199372">
    <property type="component" value="Unassembled WGS sequence"/>
</dbReference>
<feature type="domain" description="Beta-lactamase-related" evidence="1">
    <location>
        <begin position="46"/>
        <end position="315"/>
    </location>
</feature>
<dbReference type="InterPro" id="IPR012338">
    <property type="entry name" value="Beta-lactam/transpept-like"/>
</dbReference>
<accession>A0A1H8CV05</accession>
<reference evidence="3" key="1">
    <citation type="submission" date="2016-10" db="EMBL/GenBank/DDBJ databases">
        <authorList>
            <person name="Varghese N."/>
            <person name="Submissions S."/>
        </authorList>
    </citation>
    <scope>NUCLEOTIDE SEQUENCE [LARGE SCALE GENOMIC DNA]</scope>
    <source>
        <strain evidence="3">DSM 26893</strain>
    </source>
</reference>
<sequence>MKDPVFSRRDALATLSAAILAPRAARADSAFAPAATLARGLDQLHALLISQDGALAVAQTFRGPDLDTPVNVKSVSKTLVSALCGIALERGEIPSVDAPVAPYLGRVIPRRGDDRLRQISFRHLLTMQSGLTPFAGSTYGGWVAGDHWIYDALSAPMVADPGTERLYSTANTHILGTALANAADTDLHRLAQERLGDPLDLALPPWTRDPQGNYLGGNDMRVSPRGMLRFGQAYLHGGQLDGTRIVPEAWVDASWRHTAPADIPGHAYGYGWFLWTVDGVQVRYARGYGGQMIYVVPDRRLVVVMTSDISRPATMTGHLGRLHALVEGVILPASDRA</sequence>
<organism evidence="2 3">
    <name type="scientific">Palleronia pelagia</name>
    <dbReference type="NCBI Taxonomy" id="387096"/>
    <lineage>
        <taxon>Bacteria</taxon>
        <taxon>Pseudomonadati</taxon>
        <taxon>Pseudomonadota</taxon>
        <taxon>Alphaproteobacteria</taxon>
        <taxon>Rhodobacterales</taxon>
        <taxon>Roseobacteraceae</taxon>
        <taxon>Palleronia</taxon>
    </lineage>
</organism>
<dbReference type="RefSeq" id="WP_091844455.1">
    <property type="nucleotide sequence ID" value="NZ_FOCM01000002.1"/>
</dbReference>
<name>A0A1H8CV05_9RHOB</name>
<gene>
    <name evidence="2" type="ORF">SAMN04488011_10268</name>
</gene>
<dbReference type="Pfam" id="PF00144">
    <property type="entry name" value="Beta-lactamase"/>
    <property type="match status" value="1"/>
</dbReference>
<proteinExistence type="predicted"/>
<dbReference type="EMBL" id="FOCM01000002">
    <property type="protein sequence ID" value="SEM98294.1"/>
    <property type="molecule type" value="Genomic_DNA"/>
</dbReference>
<dbReference type="PROSITE" id="PS51318">
    <property type="entry name" value="TAT"/>
    <property type="match status" value="1"/>
</dbReference>
<dbReference type="AlphaFoldDB" id="A0A1H8CV05"/>
<dbReference type="PANTHER" id="PTHR43283:SF7">
    <property type="entry name" value="BETA-LACTAMASE-RELATED DOMAIN-CONTAINING PROTEIN"/>
    <property type="match status" value="1"/>
</dbReference>
<evidence type="ECO:0000259" key="1">
    <source>
        <dbReference type="Pfam" id="PF00144"/>
    </source>
</evidence>
<protein>
    <submittedName>
        <fullName evidence="2">CubicO group peptidase, beta-lactamase class C family</fullName>
    </submittedName>
</protein>
<dbReference type="OrthoDB" id="9814204at2"/>